<dbReference type="RefSeq" id="WP_069477816.1">
    <property type="nucleotide sequence ID" value="NZ_CP017111.1"/>
</dbReference>
<dbReference type="STRING" id="1193502.SHALO_1220"/>
<evidence type="ECO:0000313" key="2">
    <source>
        <dbReference type="Proteomes" id="UP000094609"/>
    </source>
</evidence>
<name>A0A1D7TIZ8_9BACT</name>
<gene>
    <name evidence="1" type="ORF">SHALO_1220</name>
</gene>
<dbReference type="AlphaFoldDB" id="A0A1D7TIZ8"/>
<keyword evidence="2" id="KW-1185">Reference proteome</keyword>
<dbReference type="Proteomes" id="UP000094609">
    <property type="component" value="Chromosome"/>
</dbReference>
<evidence type="ECO:0000313" key="1">
    <source>
        <dbReference type="EMBL" id="AOO64998.1"/>
    </source>
</evidence>
<dbReference type="EMBL" id="CP017111">
    <property type="protein sequence ID" value="AOO64998.1"/>
    <property type="molecule type" value="Genomic_DNA"/>
</dbReference>
<dbReference type="KEGG" id="shal:SHALO_1220"/>
<accession>A0A1D7TIZ8</accession>
<dbReference type="PATRIC" id="fig|1193502.14.peg.1238"/>
<evidence type="ECO:0008006" key="3">
    <source>
        <dbReference type="Google" id="ProtNLM"/>
    </source>
</evidence>
<dbReference type="Gene3D" id="3.40.1620.10">
    <property type="entry name" value="YefM-like domain"/>
    <property type="match status" value="1"/>
</dbReference>
<sequence>MVVTPSKLRENLYNLLDSVIEKGELLEISRKGKLLRIVPEQRPSRLDKIVAKNITTASDDELINTPWESEWKPFI</sequence>
<organism evidence="1 2">
    <name type="scientific">Sulfurospirillum halorespirans DSM 13726</name>
    <dbReference type="NCBI Taxonomy" id="1193502"/>
    <lineage>
        <taxon>Bacteria</taxon>
        <taxon>Pseudomonadati</taxon>
        <taxon>Campylobacterota</taxon>
        <taxon>Epsilonproteobacteria</taxon>
        <taxon>Campylobacterales</taxon>
        <taxon>Sulfurospirillaceae</taxon>
        <taxon>Sulfurospirillum</taxon>
    </lineage>
</organism>
<reference evidence="2" key="1">
    <citation type="submission" date="2016-08" db="EMBL/GenBank/DDBJ databases">
        <title>Complete genome sequence of the organohalide-respiring Epsilonproteobacterium Sulfurospirillum halorespirans.</title>
        <authorList>
            <person name="Goris T."/>
            <person name="Zimmermann J."/>
            <person name="Schenz B."/>
            <person name="Lemos M."/>
            <person name="Hackermueller J."/>
            <person name="Diekert G."/>
        </authorList>
    </citation>
    <scope>NUCLEOTIDE SEQUENCE [LARGE SCALE GENOMIC DNA]</scope>
    <source>
        <strain>DSM 13726</strain>
        <strain evidence="2">PCE-M2</strain>
    </source>
</reference>
<proteinExistence type="predicted"/>
<protein>
    <recommendedName>
        <fullName evidence="3">Antitoxin</fullName>
    </recommendedName>
</protein>